<dbReference type="Gene3D" id="3.30.710.10">
    <property type="entry name" value="Potassium Channel Kv1.1, Chain A"/>
    <property type="match status" value="1"/>
</dbReference>
<dbReference type="Proteomes" id="UP000092993">
    <property type="component" value="Unassembled WGS sequence"/>
</dbReference>
<gene>
    <name evidence="3" type="ORF">A0H81_14734</name>
</gene>
<dbReference type="InterPro" id="IPR011333">
    <property type="entry name" value="SKP1/BTB/POZ_sf"/>
</dbReference>
<comment type="caution">
    <text evidence="3">The sequence shown here is derived from an EMBL/GenBank/DDBJ whole genome shotgun (WGS) entry which is preliminary data.</text>
</comment>
<feature type="region of interest" description="Disordered" evidence="1">
    <location>
        <begin position="263"/>
        <end position="285"/>
    </location>
</feature>
<proteinExistence type="predicted"/>
<dbReference type="EMBL" id="LUGG01000047">
    <property type="protein sequence ID" value="OBZ65239.1"/>
    <property type="molecule type" value="Genomic_DNA"/>
</dbReference>
<organism evidence="3 4">
    <name type="scientific">Grifola frondosa</name>
    <name type="common">Maitake</name>
    <name type="synonym">Polyporus frondosus</name>
    <dbReference type="NCBI Taxonomy" id="5627"/>
    <lineage>
        <taxon>Eukaryota</taxon>
        <taxon>Fungi</taxon>
        <taxon>Dikarya</taxon>
        <taxon>Basidiomycota</taxon>
        <taxon>Agaricomycotina</taxon>
        <taxon>Agaricomycetes</taxon>
        <taxon>Polyporales</taxon>
        <taxon>Grifolaceae</taxon>
        <taxon>Grifola</taxon>
    </lineage>
</organism>
<dbReference type="PROSITE" id="PS50097">
    <property type="entry name" value="BTB"/>
    <property type="match status" value="1"/>
</dbReference>
<dbReference type="OMA" id="MIPLWFR"/>
<accession>A0A1C7LMN0</accession>
<evidence type="ECO:0000313" key="3">
    <source>
        <dbReference type="EMBL" id="OBZ65239.1"/>
    </source>
</evidence>
<evidence type="ECO:0000259" key="2">
    <source>
        <dbReference type="PROSITE" id="PS50097"/>
    </source>
</evidence>
<feature type="domain" description="BTB" evidence="2">
    <location>
        <begin position="46"/>
        <end position="118"/>
    </location>
</feature>
<dbReference type="OrthoDB" id="3227959at2759"/>
<name>A0A1C7LMN0_GRIFR</name>
<dbReference type="SUPFAM" id="SSF54695">
    <property type="entry name" value="POZ domain"/>
    <property type="match status" value="1"/>
</dbReference>
<evidence type="ECO:0000313" key="4">
    <source>
        <dbReference type="Proteomes" id="UP000092993"/>
    </source>
</evidence>
<dbReference type="CDD" id="cd18186">
    <property type="entry name" value="BTB_POZ_ZBTB_KLHL-like"/>
    <property type="match status" value="1"/>
</dbReference>
<dbReference type="InterPro" id="IPR000210">
    <property type="entry name" value="BTB/POZ_dom"/>
</dbReference>
<dbReference type="STRING" id="5627.A0A1C7LMN0"/>
<dbReference type="SMART" id="SM00225">
    <property type="entry name" value="BTB"/>
    <property type="match status" value="1"/>
</dbReference>
<protein>
    <recommendedName>
        <fullName evidence="2">BTB domain-containing protein</fullName>
    </recommendedName>
</protein>
<reference evidence="3 4" key="1">
    <citation type="submission" date="2016-03" db="EMBL/GenBank/DDBJ databases">
        <title>Whole genome sequencing of Grifola frondosa 9006-11.</title>
        <authorList>
            <person name="Min B."/>
            <person name="Park H."/>
            <person name="Kim J.-G."/>
            <person name="Cho H."/>
            <person name="Oh Y.-L."/>
            <person name="Kong W.-S."/>
            <person name="Choi I.-G."/>
        </authorList>
    </citation>
    <scope>NUCLEOTIDE SEQUENCE [LARGE SCALE GENOMIC DNA]</scope>
    <source>
        <strain evidence="3 4">9006-11</strain>
    </source>
</reference>
<evidence type="ECO:0000256" key="1">
    <source>
        <dbReference type="SAM" id="MobiDB-lite"/>
    </source>
</evidence>
<dbReference type="AlphaFoldDB" id="A0A1C7LMN0"/>
<keyword evidence="4" id="KW-1185">Reference proteome</keyword>
<sequence>MAHFPSSPPEDCADSPGMIQGQRPDGTLDLDASMETLQRYNDLWFTDGSIILRAENTLFRVHMSQLSRRSGFFRDMFSLPQPCADLASDTDFLEGCPVLRLHDAAEDLINLLKAIYDGPTFGNHDRNDFRLVSGVMRLATKYLIDSLRKRALAHLSIPWPSTLKGWDAREDIARAYEAERTAHRGHRYPSPIDVINLAREVDAPELLPAAFYDLSRYHCSQIFEPGPDEPLSGSTELSLADTRRLALGKEVSQHAVTALIQGMGQGAPQGSPRHASSSTTLRQRPRGSGQICVSAAACRKDFLELVELATQHYLFDRERGCADPLYVAEELGQLKSAEFSECKACAKSLEMWAARERERMWKLIPSWFRLENTGGS</sequence>
<feature type="region of interest" description="Disordered" evidence="1">
    <location>
        <begin position="1"/>
        <end position="27"/>
    </location>
</feature>